<dbReference type="PROSITE" id="PS50922">
    <property type="entry name" value="TLC"/>
    <property type="match status" value="1"/>
</dbReference>
<feature type="transmembrane region" description="Helical" evidence="6">
    <location>
        <begin position="208"/>
        <end position="226"/>
    </location>
</feature>
<dbReference type="GO" id="GO:0007399">
    <property type="term" value="P:nervous system development"/>
    <property type="evidence" value="ECO:0007669"/>
    <property type="project" value="TreeGrafter"/>
</dbReference>
<dbReference type="Proteomes" id="UP000694404">
    <property type="component" value="Unplaced"/>
</dbReference>
<evidence type="ECO:0000259" key="7">
    <source>
        <dbReference type="PROSITE" id="PS50922"/>
    </source>
</evidence>
<name>A0A8C0J2K2_CHEAB</name>
<dbReference type="SMART" id="SM00724">
    <property type="entry name" value="TLC"/>
    <property type="match status" value="1"/>
</dbReference>
<feature type="transmembrane region" description="Helical" evidence="6">
    <location>
        <begin position="67"/>
        <end position="87"/>
    </location>
</feature>
<dbReference type="GeneTree" id="ENSGT01030000234936"/>
<evidence type="ECO:0000313" key="9">
    <source>
        <dbReference type="Proteomes" id="UP000694404"/>
    </source>
</evidence>
<organism evidence="8 9">
    <name type="scientific">Chelonoidis abingdonii</name>
    <name type="common">Abingdon island giant tortoise</name>
    <name type="synonym">Testudo abingdonii</name>
    <dbReference type="NCBI Taxonomy" id="106734"/>
    <lineage>
        <taxon>Eukaryota</taxon>
        <taxon>Metazoa</taxon>
        <taxon>Chordata</taxon>
        <taxon>Craniata</taxon>
        <taxon>Vertebrata</taxon>
        <taxon>Euteleostomi</taxon>
        <taxon>Archelosauria</taxon>
        <taxon>Testudinata</taxon>
        <taxon>Testudines</taxon>
        <taxon>Cryptodira</taxon>
        <taxon>Durocryptodira</taxon>
        <taxon>Testudinoidea</taxon>
        <taxon>Testudinidae</taxon>
        <taxon>Chelonoidis</taxon>
    </lineage>
</organism>
<sequence>MNLAYAGETLSVIFDWDYVLWEVRLKLVAAGFFIYLDVFLLLHWLASWISASYRTLSAKQKVFSNIAIARGLLGIQSCIAGLWAMLIDPVFQADKVYSQQKWSWFHCLIASGFILFENVVVHVSNIVFRTCDVFLVVHHLFAFGGLLGLIINIKSGHYLPVMGLLLEMSTPSICMCNLIFISMLFSLQTGYANTLLWKANQWVLIHMQHCRLVLTYHMWWVCISNWNDVVENLGLPHFIVFFMGLSTLTIILNPYWIYRSTRRPFGPVDWNFSFFTAVFGSSGKLNSETLQRKRI</sequence>
<keyword evidence="9" id="KW-1185">Reference proteome</keyword>
<feature type="transmembrane region" description="Helical" evidence="6">
    <location>
        <begin position="133"/>
        <end position="153"/>
    </location>
</feature>
<keyword evidence="2 5" id="KW-0812">Transmembrane</keyword>
<dbReference type="GO" id="GO:0016020">
    <property type="term" value="C:membrane"/>
    <property type="evidence" value="ECO:0007669"/>
    <property type="project" value="UniProtKB-SubCell"/>
</dbReference>
<accession>A0A8C0J2K2</accession>
<dbReference type="PANTHER" id="PTHR13439">
    <property type="entry name" value="CT120 PROTEIN"/>
    <property type="match status" value="1"/>
</dbReference>
<dbReference type="GO" id="GO:0005783">
    <property type="term" value="C:endoplasmic reticulum"/>
    <property type="evidence" value="ECO:0007669"/>
    <property type="project" value="TreeGrafter"/>
</dbReference>
<proteinExistence type="predicted"/>
<feature type="transmembrane region" description="Helical" evidence="6">
    <location>
        <begin position="27"/>
        <end position="46"/>
    </location>
</feature>
<dbReference type="PANTHER" id="PTHR13439:SF7">
    <property type="entry name" value="PROTEIN CLN8"/>
    <property type="match status" value="1"/>
</dbReference>
<feature type="transmembrane region" description="Helical" evidence="6">
    <location>
        <begin position="165"/>
        <end position="187"/>
    </location>
</feature>
<evidence type="ECO:0000256" key="5">
    <source>
        <dbReference type="PROSITE-ProRule" id="PRU00205"/>
    </source>
</evidence>
<dbReference type="InterPro" id="IPR050846">
    <property type="entry name" value="TLCD"/>
</dbReference>
<feature type="transmembrane region" description="Helical" evidence="6">
    <location>
        <begin position="238"/>
        <end position="258"/>
    </location>
</feature>
<dbReference type="InterPro" id="IPR006634">
    <property type="entry name" value="TLC-dom"/>
</dbReference>
<feature type="domain" description="TLC" evidence="7">
    <location>
        <begin position="62"/>
        <end position="269"/>
    </location>
</feature>
<protein>
    <recommendedName>
        <fullName evidence="7">TLC domain-containing protein</fullName>
    </recommendedName>
</protein>
<keyword evidence="4 5" id="KW-0472">Membrane</keyword>
<feature type="transmembrane region" description="Helical" evidence="6">
    <location>
        <begin position="102"/>
        <end position="121"/>
    </location>
</feature>
<evidence type="ECO:0000256" key="2">
    <source>
        <dbReference type="ARBA" id="ARBA00022692"/>
    </source>
</evidence>
<dbReference type="AlphaFoldDB" id="A0A8C0J2K2"/>
<keyword evidence="3 6" id="KW-1133">Transmembrane helix</keyword>
<reference evidence="8" key="2">
    <citation type="submission" date="2025-09" db="UniProtKB">
        <authorList>
            <consortium name="Ensembl"/>
        </authorList>
    </citation>
    <scope>IDENTIFICATION</scope>
</reference>
<dbReference type="OMA" id="STPSICM"/>
<dbReference type="GO" id="GO:0006644">
    <property type="term" value="P:phospholipid metabolic process"/>
    <property type="evidence" value="ECO:0007669"/>
    <property type="project" value="TreeGrafter"/>
</dbReference>
<comment type="subcellular location">
    <subcellularLocation>
        <location evidence="1">Membrane</location>
        <topology evidence="1">Multi-pass membrane protein</topology>
    </subcellularLocation>
</comment>
<evidence type="ECO:0000313" key="8">
    <source>
        <dbReference type="Ensembl" id="ENSCABP00000026069.1"/>
    </source>
</evidence>
<evidence type="ECO:0000256" key="6">
    <source>
        <dbReference type="SAM" id="Phobius"/>
    </source>
</evidence>
<evidence type="ECO:0000256" key="3">
    <source>
        <dbReference type="ARBA" id="ARBA00022989"/>
    </source>
</evidence>
<dbReference type="GO" id="GO:0055088">
    <property type="term" value="P:lipid homeostasis"/>
    <property type="evidence" value="ECO:0007669"/>
    <property type="project" value="TreeGrafter"/>
</dbReference>
<reference evidence="8" key="1">
    <citation type="submission" date="2025-08" db="UniProtKB">
        <authorList>
            <consortium name="Ensembl"/>
        </authorList>
    </citation>
    <scope>IDENTIFICATION</scope>
</reference>
<dbReference type="GO" id="GO:0097001">
    <property type="term" value="F:ceramide binding"/>
    <property type="evidence" value="ECO:0007669"/>
    <property type="project" value="TreeGrafter"/>
</dbReference>
<dbReference type="Ensembl" id="ENSCABT00000028551.1">
    <property type="protein sequence ID" value="ENSCABP00000026069.1"/>
    <property type="gene ID" value="ENSCABG00000019177.1"/>
</dbReference>
<evidence type="ECO:0000256" key="1">
    <source>
        <dbReference type="ARBA" id="ARBA00004141"/>
    </source>
</evidence>
<evidence type="ECO:0000256" key="4">
    <source>
        <dbReference type="ARBA" id="ARBA00023136"/>
    </source>
</evidence>